<feature type="region of interest" description="Disordered" evidence="1">
    <location>
        <begin position="334"/>
        <end position="376"/>
    </location>
</feature>
<keyword evidence="5" id="KW-1185">Reference proteome</keyword>
<dbReference type="eggNOG" id="ENOG502QWQ0">
    <property type="taxonomic scope" value="Eukaryota"/>
</dbReference>
<feature type="compositionally biased region" description="Low complexity" evidence="1">
    <location>
        <begin position="353"/>
        <end position="363"/>
    </location>
</feature>
<reference evidence="4 5" key="1">
    <citation type="journal article" date="2010" name="Nature">
        <title>The Ectocarpus genome and the independent evolution of multicellularity in brown algae.</title>
        <authorList>
            <person name="Cock J.M."/>
            <person name="Sterck L."/>
            <person name="Rouze P."/>
            <person name="Scornet D."/>
            <person name="Allen A.E."/>
            <person name="Amoutzias G."/>
            <person name="Anthouard V."/>
            <person name="Artiguenave F."/>
            <person name="Aury J.M."/>
            <person name="Badger J.H."/>
            <person name="Beszteri B."/>
            <person name="Billiau K."/>
            <person name="Bonnet E."/>
            <person name="Bothwell J.H."/>
            <person name="Bowler C."/>
            <person name="Boyen C."/>
            <person name="Brownlee C."/>
            <person name="Carrano C.J."/>
            <person name="Charrier B."/>
            <person name="Cho G.Y."/>
            <person name="Coelho S.M."/>
            <person name="Collen J."/>
            <person name="Corre E."/>
            <person name="Da Silva C."/>
            <person name="Delage L."/>
            <person name="Delaroque N."/>
            <person name="Dittami S.M."/>
            <person name="Doulbeau S."/>
            <person name="Elias M."/>
            <person name="Farnham G."/>
            <person name="Gachon C.M."/>
            <person name="Gschloessl B."/>
            <person name="Heesch S."/>
            <person name="Jabbari K."/>
            <person name="Jubin C."/>
            <person name="Kawai H."/>
            <person name="Kimura K."/>
            <person name="Kloareg B."/>
            <person name="Kupper F.C."/>
            <person name="Lang D."/>
            <person name="Le Bail A."/>
            <person name="Leblanc C."/>
            <person name="Lerouge P."/>
            <person name="Lohr M."/>
            <person name="Lopez P.J."/>
            <person name="Martens C."/>
            <person name="Maumus F."/>
            <person name="Michel G."/>
            <person name="Miranda-Saavedra D."/>
            <person name="Morales J."/>
            <person name="Moreau H."/>
            <person name="Motomura T."/>
            <person name="Nagasato C."/>
            <person name="Napoli C.A."/>
            <person name="Nelson D.R."/>
            <person name="Nyvall-Collen P."/>
            <person name="Peters A.F."/>
            <person name="Pommier C."/>
            <person name="Potin P."/>
            <person name="Poulain J."/>
            <person name="Quesneville H."/>
            <person name="Read B."/>
            <person name="Rensing S.A."/>
            <person name="Ritter A."/>
            <person name="Rousvoal S."/>
            <person name="Samanta M."/>
            <person name="Samson G."/>
            <person name="Schroeder D.C."/>
            <person name="Segurens B."/>
            <person name="Strittmatter M."/>
            <person name="Tonon T."/>
            <person name="Tregear J.W."/>
            <person name="Valentin K."/>
            <person name="von Dassow P."/>
            <person name="Yamagishi T."/>
            <person name="Van de Peer Y."/>
            <person name="Wincker P."/>
        </authorList>
    </citation>
    <scope>NUCLEOTIDE SEQUENCE [LARGE SCALE GENOMIC DNA]</scope>
    <source>
        <strain evidence="5">Ec32 / CCAP1310/4</strain>
    </source>
</reference>
<dbReference type="OMA" id="NSAYPFL"/>
<dbReference type="Pfam" id="PF13598">
    <property type="entry name" value="DUF4139"/>
    <property type="match status" value="1"/>
</dbReference>
<gene>
    <name evidence="4" type="ORF">Esi_0069_0067</name>
</gene>
<sequence length="672" mass="71478">MATETAPPPSASGADAPKAVSFLSSDAPIQAVTVFCKDKAEVTRVINFSSPSSLGRHEVELADLPHRFLINETSLRVKGSGHCTILHVSYTDEPPMGPAEPELTQEEEDAAKDREEKRKQDIQRLTDELTVLNQQSSRNMHMREYADRFAERAVTATAGGSTNAAAALGVSDNGPAPRVEDVGKALDWWAARAVQTDAEVHRLELEGRRLKEAITELHKRPATSSASARVPKATEKVTKKPGRILITVDVQELGNIELEVKYMTRGATWSPSYDLRVDTQTDSVSCTYYGMVTQSTTEDWQGVSLRLSTAEPTVHGTPPALESKTVSLKIYRMPEPSFNKPRGAMKGMRKKSGASSRRSSFGSVGECEEDGESSSLDDTMSAALCVGGYGGGAPGGGGGGSAPCAPPPPPKAKPAVAQVEGGGGGMGAVSFVVETPADIKSNAQAKKLTVGVLQLSAEVSHYLVPAKESAAYLQAKATNNTDYLLLASNDVSIFFDNSFVTKTSLTSVSPGESFQTFLGIDPAVKITVAPPRKTSKKRGIFSKSNHVTHTHSTSISNKKKVPVTCVVVDAMPRSTNEIIKVTLKQPPPSGVTESEAITDDVLASAALEMCEAGDRGSSNVQMPPAVHGVLGVIKSPSNHLAWVGKIAPQGEISVPLEYTVEWPTGKQIEFSE</sequence>
<proteinExistence type="predicted"/>
<dbReference type="OrthoDB" id="10068793at2759"/>
<dbReference type="InterPro" id="IPR037291">
    <property type="entry name" value="DUF4139"/>
</dbReference>
<evidence type="ECO:0000313" key="5">
    <source>
        <dbReference type="Proteomes" id="UP000002630"/>
    </source>
</evidence>
<name>D8LRN5_ECTSI</name>
<evidence type="ECO:0000256" key="1">
    <source>
        <dbReference type="SAM" id="MobiDB-lite"/>
    </source>
</evidence>
<dbReference type="STRING" id="2880.D8LRN5"/>
<dbReference type="NCBIfam" id="TIGR02231">
    <property type="entry name" value="mucoidy inhibitor MuiA family protein"/>
    <property type="match status" value="2"/>
</dbReference>
<dbReference type="PANTHER" id="PTHR31005">
    <property type="entry name" value="DUF4139 DOMAIN-CONTAINING PROTEIN"/>
    <property type="match status" value="1"/>
</dbReference>
<accession>D8LRN5</accession>
<feature type="region of interest" description="Disordered" evidence="1">
    <location>
        <begin position="396"/>
        <end position="419"/>
    </location>
</feature>
<feature type="compositionally biased region" description="Basic and acidic residues" evidence="1">
    <location>
        <begin position="111"/>
        <end position="120"/>
    </location>
</feature>
<feature type="domain" description="DUF4140" evidence="3">
    <location>
        <begin position="32"/>
        <end position="136"/>
    </location>
</feature>
<dbReference type="EMBL" id="FN648916">
    <property type="protein sequence ID" value="CBN77796.1"/>
    <property type="molecule type" value="Genomic_DNA"/>
</dbReference>
<feature type="domain" description="DUF4139" evidence="2">
    <location>
        <begin position="258"/>
        <end position="663"/>
    </location>
</feature>
<dbReference type="InterPro" id="IPR025554">
    <property type="entry name" value="DUF4140"/>
</dbReference>
<dbReference type="Proteomes" id="UP000002630">
    <property type="component" value="Linkage Group LG26"/>
</dbReference>
<dbReference type="InParanoid" id="D8LRN5"/>
<evidence type="ECO:0000259" key="3">
    <source>
        <dbReference type="Pfam" id="PF13600"/>
    </source>
</evidence>
<evidence type="ECO:0000313" key="4">
    <source>
        <dbReference type="EMBL" id="CBN77796.1"/>
    </source>
</evidence>
<organism evidence="4 5">
    <name type="scientific">Ectocarpus siliculosus</name>
    <name type="common">Brown alga</name>
    <name type="synonym">Conferva siliculosa</name>
    <dbReference type="NCBI Taxonomy" id="2880"/>
    <lineage>
        <taxon>Eukaryota</taxon>
        <taxon>Sar</taxon>
        <taxon>Stramenopiles</taxon>
        <taxon>Ochrophyta</taxon>
        <taxon>PX clade</taxon>
        <taxon>Phaeophyceae</taxon>
        <taxon>Ectocarpales</taxon>
        <taxon>Ectocarpaceae</taxon>
        <taxon>Ectocarpus</taxon>
    </lineage>
</organism>
<dbReference type="PANTHER" id="PTHR31005:SF8">
    <property type="entry name" value="DUF4139 DOMAIN-CONTAINING PROTEIN"/>
    <property type="match status" value="1"/>
</dbReference>
<dbReference type="AlphaFoldDB" id="D8LRN5"/>
<dbReference type="EMBL" id="FN649751">
    <property type="protein sequence ID" value="CBN77796.1"/>
    <property type="molecule type" value="Genomic_DNA"/>
</dbReference>
<evidence type="ECO:0000259" key="2">
    <source>
        <dbReference type="Pfam" id="PF13598"/>
    </source>
</evidence>
<dbReference type="Pfam" id="PF13600">
    <property type="entry name" value="DUF4140"/>
    <property type="match status" value="1"/>
</dbReference>
<feature type="region of interest" description="Disordered" evidence="1">
    <location>
        <begin position="90"/>
        <end position="120"/>
    </location>
</feature>
<evidence type="ECO:0008006" key="6">
    <source>
        <dbReference type="Google" id="ProtNLM"/>
    </source>
</evidence>
<protein>
    <recommendedName>
        <fullName evidence="6">DUF4139 domain-containing protein</fullName>
    </recommendedName>
</protein>
<dbReference type="InterPro" id="IPR011935">
    <property type="entry name" value="CHP02231"/>
</dbReference>